<keyword evidence="2" id="KW-1185">Reference proteome</keyword>
<dbReference type="InterPro" id="IPR008323">
    <property type="entry name" value="UCP033563"/>
</dbReference>
<dbReference type="Pfam" id="PF06245">
    <property type="entry name" value="DUF1015"/>
    <property type="match status" value="1"/>
</dbReference>
<evidence type="ECO:0000313" key="1">
    <source>
        <dbReference type="EMBL" id="NYJ37326.1"/>
    </source>
</evidence>
<name>A0A7Z0ET66_9ACTN</name>
<sequence>MPRQPLELAPFRGLRYTDLDIDRVLDSGELEVANLLAPPYDIPGPEATRELLRSDPHNAAHLTVPYQLNLTMPGSCGGSPARFIYEKAAARLRSWIDDGVLAQDQTPALYVYEQVTAEGDRQRGLVGALRLPEKGSGPVRGHESVSQGPVLDRMWLMRATRANLEPIFLLYRGGDGAATRATESAERHGDLLVDTRTADGTAHRLWALPSTAAHARISADLADRTALIADGHHRYDAYHAVREHDRDPGWEYGLAFLVDSDAHPPRLGAIHRVLPGLDTATAIAALQEIATVDKLETGAPHVPEPAPAPSLVLVAPDGTAHLVHDFDEAALERAMPSRSADWRHLPTAILREVLLPLWGYLDDRRVRMVHDDADEAVQAAGETGGTAVLVPPMSVEHVYSIVDRGELTPRKSTSFGPKPRSGLVMRVLDQP</sequence>
<evidence type="ECO:0000313" key="2">
    <source>
        <dbReference type="Proteomes" id="UP000572051"/>
    </source>
</evidence>
<dbReference type="PANTHER" id="PTHR36454:SF1">
    <property type="entry name" value="DUF1015 DOMAIN-CONTAINING PROTEIN"/>
    <property type="match status" value="1"/>
</dbReference>
<comment type="caution">
    <text evidence="1">The sequence shown here is derived from an EMBL/GenBank/DDBJ whole genome shotgun (WGS) entry which is preliminary data.</text>
</comment>
<proteinExistence type="predicted"/>
<accession>A0A7Z0ET66</accession>
<protein>
    <submittedName>
        <fullName evidence="1">Uncharacterized protein (DUF1015 family)</fullName>
    </submittedName>
</protein>
<gene>
    <name evidence="1" type="ORF">HNR10_005207</name>
</gene>
<dbReference type="Proteomes" id="UP000572051">
    <property type="component" value="Unassembled WGS sequence"/>
</dbReference>
<dbReference type="AlphaFoldDB" id="A0A7Z0ET66"/>
<organism evidence="1 2">
    <name type="scientific">Nocardiopsis aegyptia</name>
    <dbReference type="NCBI Taxonomy" id="220378"/>
    <lineage>
        <taxon>Bacteria</taxon>
        <taxon>Bacillati</taxon>
        <taxon>Actinomycetota</taxon>
        <taxon>Actinomycetes</taxon>
        <taxon>Streptosporangiales</taxon>
        <taxon>Nocardiopsidaceae</taxon>
        <taxon>Nocardiopsis</taxon>
    </lineage>
</organism>
<dbReference type="EMBL" id="JACCFS010000001">
    <property type="protein sequence ID" value="NYJ37326.1"/>
    <property type="molecule type" value="Genomic_DNA"/>
</dbReference>
<dbReference type="PANTHER" id="PTHR36454">
    <property type="entry name" value="LMO2823 PROTEIN"/>
    <property type="match status" value="1"/>
</dbReference>
<reference evidence="1 2" key="1">
    <citation type="submission" date="2020-07" db="EMBL/GenBank/DDBJ databases">
        <title>Sequencing the genomes of 1000 actinobacteria strains.</title>
        <authorList>
            <person name="Klenk H.-P."/>
        </authorList>
    </citation>
    <scope>NUCLEOTIDE SEQUENCE [LARGE SCALE GENOMIC DNA]</scope>
    <source>
        <strain evidence="1 2">DSM 44442</strain>
    </source>
</reference>
<dbReference type="RefSeq" id="WP_179827951.1">
    <property type="nucleotide sequence ID" value="NZ_JACCFS010000001.1"/>
</dbReference>